<dbReference type="GO" id="GO:0004521">
    <property type="term" value="F:RNA endonuclease activity"/>
    <property type="evidence" value="ECO:0007669"/>
    <property type="project" value="UniProtKB-UniRule"/>
</dbReference>
<gene>
    <name evidence="12" type="ORF">PPACK8108_LOCUS21289</name>
</gene>
<dbReference type="InterPro" id="IPR017117">
    <property type="entry name" value="Nob1_euk"/>
</dbReference>
<dbReference type="PIRSF" id="PIRSF037125">
    <property type="entry name" value="D-site_20S_pre-rRNA_nuclease"/>
    <property type="match status" value="1"/>
</dbReference>
<dbReference type="Gene3D" id="6.20.210.10">
    <property type="entry name" value="Nin one binding (NOB1), Zn-ribbon-like"/>
    <property type="match status" value="1"/>
</dbReference>
<sequence>MPSRDRTQTLILDTAPLLASSLTDLLKFSNRFVTTRGVIEEVRDKGQRERLEQEWKTLDATRLSGLSDSQSSASQWLGLNIREPSAAAIVKIKDFARKTGDIAVLSSIDIGVLALAYDVEVEENGTWRLRDDVGGRRNGKDPEKKKERLRRKQLVASDSTTNSCEGDTSKENSAYLSSTFKSGPVPDSGTTEYEKLVSKVEATTLENNLDLSGSGDGDEARVTITEESVDENPPITGTTSDSGWTKVPVKKLPSGDDSSDNCSETSSVVSESDPSWITPQNLHVHQAKDLGLFPTLSDEKASTKLLLGTGDSLERSDSSFDTEISKIPTMKAALLTGDFAMQNVALQIGLNVLGVGGKRVRDVKTWILRCYGCFKLCKDPTKKFCPKCGGTTLTRVSITYTPSSPTGYVLHLKSNFQYRNRGTVYSIPSPKPGSASFEKGTSNRKAINGASLILREDQKEFQQGLKNVQVQKFKEERNLAKANREKLSRGQEISSFGGCGWNDPDWEAPMLLGERGRKGGSGRNQSSRGVRYGKDGLPVIGFGKNPNEARRRV</sequence>
<comment type="function">
    <text evidence="7">Required for the synthesis of 40S ribosome subunits. Has a role in processing 20S pre-rRNA into the mature 18S rRNA, where it is required for cleavage at the 3' end of the mature 18S rRNA (D-site). Accompanies the 20S pre-rRNA from the nucleus to the cytoplasm.</text>
</comment>
<reference evidence="12" key="1">
    <citation type="submission" date="2022-06" db="EMBL/GenBank/DDBJ databases">
        <authorList>
            <consortium name="SYNGENTA / RWTH Aachen University"/>
        </authorList>
    </citation>
    <scope>NUCLEOTIDE SEQUENCE</scope>
</reference>
<dbReference type="Pfam" id="PF17146">
    <property type="entry name" value="PIN_6"/>
    <property type="match status" value="1"/>
</dbReference>
<evidence type="ECO:0000256" key="3">
    <source>
        <dbReference type="ARBA" id="ARBA00022723"/>
    </source>
</evidence>
<feature type="region of interest" description="Disordered" evidence="9">
    <location>
        <begin position="225"/>
        <end position="274"/>
    </location>
</feature>
<dbReference type="GO" id="GO:0005737">
    <property type="term" value="C:cytoplasm"/>
    <property type="evidence" value="ECO:0007669"/>
    <property type="project" value="UniProtKB-ARBA"/>
</dbReference>
<keyword evidence="5 7" id="KW-0862">Zinc</keyword>
<feature type="compositionally biased region" description="Polar residues" evidence="9">
    <location>
        <begin position="260"/>
        <end position="274"/>
    </location>
</feature>
<feature type="region of interest" description="Disordered" evidence="9">
    <location>
        <begin position="131"/>
        <end position="171"/>
    </location>
</feature>
<evidence type="ECO:0000256" key="7">
    <source>
        <dbReference type="PIRNR" id="PIRNR037125"/>
    </source>
</evidence>
<evidence type="ECO:0000256" key="2">
    <source>
        <dbReference type="ARBA" id="ARBA00022722"/>
    </source>
</evidence>
<evidence type="ECO:0000256" key="9">
    <source>
        <dbReference type="SAM" id="MobiDB-lite"/>
    </source>
</evidence>
<dbReference type="PANTHER" id="PTHR12814:SF2">
    <property type="entry name" value="RNA-BINDING PROTEIN NOB1"/>
    <property type="match status" value="1"/>
</dbReference>
<evidence type="ECO:0000259" key="11">
    <source>
        <dbReference type="Pfam" id="PF17146"/>
    </source>
</evidence>
<dbReference type="Gene3D" id="3.40.50.1010">
    <property type="entry name" value="5'-nuclease"/>
    <property type="match status" value="1"/>
</dbReference>
<comment type="similarity">
    <text evidence="1 7">Belongs to the NOB1 family.</text>
</comment>
<proteinExistence type="inferred from homology"/>
<dbReference type="CDD" id="cd09876">
    <property type="entry name" value="PIN_Nob1-like"/>
    <property type="match status" value="1"/>
</dbReference>
<dbReference type="GO" id="GO:0030688">
    <property type="term" value="C:preribosome, small subunit precursor"/>
    <property type="evidence" value="ECO:0007669"/>
    <property type="project" value="TreeGrafter"/>
</dbReference>
<evidence type="ECO:0000256" key="1">
    <source>
        <dbReference type="ARBA" id="ARBA00005858"/>
    </source>
</evidence>
<keyword evidence="13" id="KW-1185">Reference proteome</keyword>
<evidence type="ECO:0000256" key="6">
    <source>
        <dbReference type="ARBA" id="ARBA00023242"/>
    </source>
</evidence>
<feature type="region of interest" description="Disordered" evidence="9">
    <location>
        <begin position="510"/>
        <end position="553"/>
    </location>
</feature>
<evidence type="ECO:0000313" key="12">
    <source>
        <dbReference type="EMBL" id="CAH7686612.1"/>
    </source>
</evidence>
<feature type="compositionally biased region" description="Basic and acidic residues" evidence="9">
    <location>
        <begin position="131"/>
        <end position="146"/>
    </location>
</feature>
<protein>
    <recommendedName>
        <fullName evidence="7">20S-pre-rRNA D-site endonuclease NOB1</fullName>
    </recommendedName>
</protein>
<organism evidence="12 13">
    <name type="scientific">Phakopsora pachyrhizi</name>
    <name type="common">Asian soybean rust disease fungus</name>
    <dbReference type="NCBI Taxonomy" id="170000"/>
    <lineage>
        <taxon>Eukaryota</taxon>
        <taxon>Fungi</taxon>
        <taxon>Dikarya</taxon>
        <taxon>Basidiomycota</taxon>
        <taxon>Pucciniomycotina</taxon>
        <taxon>Pucciniomycetes</taxon>
        <taxon>Pucciniales</taxon>
        <taxon>Phakopsoraceae</taxon>
        <taxon>Phakopsora</taxon>
    </lineage>
</organism>
<evidence type="ECO:0000256" key="8">
    <source>
        <dbReference type="PIRSR" id="PIRSR037125-1"/>
    </source>
</evidence>
<evidence type="ECO:0000256" key="5">
    <source>
        <dbReference type="ARBA" id="ARBA00022833"/>
    </source>
</evidence>
<keyword evidence="3 7" id="KW-0479">Metal-binding</keyword>
<evidence type="ECO:0000259" key="10">
    <source>
        <dbReference type="Pfam" id="PF08772"/>
    </source>
</evidence>
<feature type="domain" description="Ribonuclease PIN" evidence="11">
    <location>
        <begin position="10"/>
        <end position="118"/>
    </location>
</feature>
<feature type="binding site" evidence="8">
    <location>
        <position position="373"/>
    </location>
    <ligand>
        <name>Zn(2+)</name>
        <dbReference type="ChEBI" id="CHEBI:29105"/>
    </ligand>
</feature>
<dbReference type="AlphaFoldDB" id="A0AAV0BKD8"/>
<dbReference type="GO" id="GO:0030490">
    <property type="term" value="P:maturation of SSU-rRNA"/>
    <property type="evidence" value="ECO:0007669"/>
    <property type="project" value="TreeGrafter"/>
</dbReference>
<dbReference type="GO" id="GO:0046872">
    <property type="term" value="F:metal ion binding"/>
    <property type="evidence" value="ECO:0007669"/>
    <property type="project" value="UniProtKB-UniRule"/>
</dbReference>
<accession>A0AAV0BKD8</accession>
<dbReference type="PANTHER" id="PTHR12814">
    <property type="entry name" value="RNA-BINDING PROTEIN NOB1"/>
    <property type="match status" value="1"/>
</dbReference>
<name>A0AAV0BKD8_PHAPC</name>
<keyword evidence="2" id="KW-0540">Nuclease</keyword>
<dbReference type="GO" id="GO:0016787">
    <property type="term" value="F:hydrolase activity"/>
    <property type="evidence" value="ECO:0007669"/>
    <property type="project" value="UniProtKB-KW"/>
</dbReference>
<feature type="binding site" evidence="8">
    <location>
        <position position="385"/>
    </location>
    <ligand>
        <name>Zn(2+)</name>
        <dbReference type="ChEBI" id="CHEBI:29105"/>
    </ligand>
</feature>
<dbReference type="InterPro" id="IPR014881">
    <property type="entry name" value="NOB1_Zn-bd"/>
</dbReference>
<evidence type="ECO:0000256" key="4">
    <source>
        <dbReference type="ARBA" id="ARBA00022801"/>
    </source>
</evidence>
<dbReference type="Proteomes" id="UP001153365">
    <property type="component" value="Unassembled WGS sequence"/>
</dbReference>
<dbReference type="GO" id="GO:0005730">
    <property type="term" value="C:nucleolus"/>
    <property type="evidence" value="ECO:0007669"/>
    <property type="project" value="UniProtKB-SubCell"/>
</dbReference>
<dbReference type="Pfam" id="PF08772">
    <property type="entry name" value="Zn_ribbon_NOB1"/>
    <property type="match status" value="1"/>
</dbReference>
<feature type="compositionally biased region" description="Polar residues" evidence="9">
    <location>
        <begin position="156"/>
        <end position="171"/>
    </location>
</feature>
<evidence type="ECO:0000313" key="13">
    <source>
        <dbReference type="Proteomes" id="UP001153365"/>
    </source>
</evidence>
<feature type="domain" description="Nin one binding (NOB1) Zn-ribbon-like" evidence="10">
    <location>
        <begin position="360"/>
        <end position="433"/>
    </location>
</feature>
<dbReference type="InterPro" id="IPR039907">
    <property type="entry name" value="NOB1"/>
</dbReference>
<feature type="binding site" evidence="8">
    <location>
        <position position="370"/>
    </location>
    <ligand>
        <name>Zn(2+)</name>
        <dbReference type="ChEBI" id="CHEBI:29105"/>
    </ligand>
</feature>
<dbReference type="InterPro" id="IPR033411">
    <property type="entry name" value="Ribonuclease_PIN"/>
</dbReference>
<dbReference type="FunFam" id="3.40.50.1010:FF:000020">
    <property type="entry name" value="20S-pre-rRNA D-site endonuclease NOB1"/>
    <property type="match status" value="1"/>
</dbReference>
<dbReference type="SUPFAM" id="SSF144206">
    <property type="entry name" value="NOB1 zinc finger-like"/>
    <property type="match status" value="1"/>
</dbReference>
<feature type="binding site" evidence="8">
    <location>
        <position position="388"/>
    </location>
    <ligand>
        <name>Zn(2+)</name>
        <dbReference type="ChEBI" id="CHEBI:29105"/>
    </ligand>
</feature>
<dbReference type="EMBL" id="CALTRL010005804">
    <property type="protein sequence ID" value="CAH7686612.1"/>
    <property type="molecule type" value="Genomic_DNA"/>
</dbReference>
<keyword evidence="6 7" id="KW-0539">Nucleus</keyword>
<keyword evidence="4" id="KW-0378">Hydrolase</keyword>
<dbReference type="InterPro" id="IPR036283">
    <property type="entry name" value="NOB1_Zf-like_sf"/>
</dbReference>
<comment type="caution">
    <text evidence="12">The sequence shown here is derived from an EMBL/GenBank/DDBJ whole genome shotgun (WGS) entry which is preliminary data.</text>
</comment>
<comment type="subcellular location">
    <subcellularLocation>
        <location evidence="7">Nucleus</location>
        <location evidence="7">Nucleolus</location>
    </subcellularLocation>
</comment>